<evidence type="ECO:0000256" key="1">
    <source>
        <dbReference type="SAM" id="SignalP"/>
    </source>
</evidence>
<keyword evidence="3" id="KW-1185">Reference proteome</keyword>
<comment type="caution">
    <text evidence="2">The sequence shown here is derived from an EMBL/GenBank/DDBJ whole genome shotgun (WGS) entry which is preliminary data.</text>
</comment>
<evidence type="ECO:0008006" key="4">
    <source>
        <dbReference type="Google" id="ProtNLM"/>
    </source>
</evidence>
<evidence type="ECO:0000313" key="2">
    <source>
        <dbReference type="EMBL" id="CAL2101951.1"/>
    </source>
</evidence>
<reference evidence="2 3" key="1">
    <citation type="submission" date="2024-05" db="EMBL/GenBank/DDBJ databases">
        <authorList>
            <person name="Duchaud E."/>
        </authorList>
    </citation>
    <scope>NUCLEOTIDE SEQUENCE [LARGE SCALE GENOMIC DNA]</scope>
    <source>
        <strain evidence="2">Ena-SAMPLE-TAB-13-05-2024-13:56:06:370-140308</strain>
    </source>
</reference>
<dbReference type="Proteomes" id="UP001497527">
    <property type="component" value="Unassembled WGS sequence"/>
</dbReference>
<protein>
    <recommendedName>
        <fullName evidence="4">Calx-beta domain-containing protein</fullName>
    </recommendedName>
</protein>
<feature type="signal peptide" evidence="1">
    <location>
        <begin position="1"/>
        <end position="19"/>
    </location>
</feature>
<dbReference type="EMBL" id="CAXJIO010000010">
    <property type="protein sequence ID" value="CAL2101951.1"/>
    <property type="molecule type" value="Genomic_DNA"/>
</dbReference>
<accession>A0ABP1EXD4</accession>
<name>A0ABP1EXD4_9FLAO</name>
<feature type="chain" id="PRO_5047476529" description="Calx-beta domain-containing protein" evidence="1">
    <location>
        <begin position="20"/>
        <end position="238"/>
    </location>
</feature>
<keyword evidence="1" id="KW-0732">Signal</keyword>
<evidence type="ECO:0000313" key="3">
    <source>
        <dbReference type="Proteomes" id="UP001497527"/>
    </source>
</evidence>
<gene>
    <name evidence="2" type="ORF">T190423A01A_10514</name>
</gene>
<proteinExistence type="predicted"/>
<dbReference type="RefSeq" id="WP_348714801.1">
    <property type="nucleotide sequence ID" value="NZ_CAXJIO010000010.1"/>
</dbReference>
<organism evidence="2 3">
    <name type="scientific">Tenacibaculum polynesiense</name>
    <dbReference type="NCBI Taxonomy" id="3137857"/>
    <lineage>
        <taxon>Bacteria</taxon>
        <taxon>Pseudomonadati</taxon>
        <taxon>Bacteroidota</taxon>
        <taxon>Flavobacteriia</taxon>
        <taxon>Flavobacteriales</taxon>
        <taxon>Flavobacteriaceae</taxon>
        <taxon>Tenacibaculum</taxon>
    </lineage>
</organism>
<sequence length="238" mass="25457">MKKILYLAMLAISFMTLNSCDDDSIEVKDLSFITADAFKKDIVVVENSNLDTQVTIFTSKKMGSDTTINLNVTTSMNADNYTVPASVTIPKGDNKVVIPINFTDSSLNRMGETMSISFDGPEGYFEGNSKVDFNISVLCPSDLAGSWTYTNGNGKTVSITQTGDGTYSIGADNAFGGNYPFYISDACSNITVTGGFLADNFGIPVSGSGTVSADKSTITLTYTAEGYFTDRSMILSKN</sequence>